<sequence>MFNFNMLNFHPILRALAHNTRAIKSHRITCTILTNRRYAISKNKASLQLETIDKPKGKAEVTKDFFENNIGEDLTTYLKEKIGIKQPSPVQRLAIPDVLNGEDVMIAAQTGTGKTLAYLLPLLLRMKKDEKNGVERRPSRPKLLIVVPSRELVDQIGSVLRILSFSLKFRTVLLRSDYKPSRMASDLKQPVDVLVATPGVLAKMHGDTKKNTKQGFHYSDMRYCVLDEADVLLSGNFKDEVMDTVIRRINNVAEHKHKVQTVMVMSTFNSEIKSFIKDKFPKMKIDSTPTVHTHLSSIEQNFIHSPADKITPLLKILNDDLTKQFNNQKYQIIVFCNSVASCRAAHHAAIEAGIDACCYHSEIPQEIQSKEFTRFKSGLCRVMICTDLASRGLDLPDVRHVVMFDMTLNVVDFLHRSGRTGRLNPTTGQAVKGKVTCILNRKREVALAKLIMADTSSGRGVEKSSSILTYKARLMGKQSSNNRNEAGGGKRREFWIKNKHKLISRQKRAGIDSNNKVAKSSMKDGAPRSRLGVRRTEKINKLPYKEKVKKGYNPTRNIKDTISVPNK</sequence>
<dbReference type="CDD" id="cd00268">
    <property type="entry name" value="DEADc"/>
    <property type="match status" value="1"/>
</dbReference>
<dbReference type="Proteomes" id="UP001431209">
    <property type="component" value="Unassembled WGS sequence"/>
</dbReference>
<name>A0AAW2ZQY4_9EUKA</name>
<dbReference type="PROSITE" id="PS51194">
    <property type="entry name" value="HELICASE_CTER"/>
    <property type="match status" value="1"/>
</dbReference>
<comment type="caution">
    <text evidence="8">The sequence shown here is derived from an EMBL/GenBank/DDBJ whole genome shotgun (WGS) entry which is preliminary data.</text>
</comment>
<evidence type="ECO:0000256" key="1">
    <source>
        <dbReference type="ARBA" id="ARBA00022741"/>
    </source>
</evidence>
<dbReference type="InterPro" id="IPR001650">
    <property type="entry name" value="Helicase_C-like"/>
</dbReference>
<keyword evidence="4" id="KW-0067">ATP-binding</keyword>
<dbReference type="CDD" id="cd18787">
    <property type="entry name" value="SF2_C_DEAD"/>
    <property type="match status" value="1"/>
</dbReference>
<evidence type="ECO:0000259" key="6">
    <source>
        <dbReference type="PROSITE" id="PS51192"/>
    </source>
</evidence>
<dbReference type="PROSITE" id="PS51192">
    <property type="entry name" value="HELICASE_ATP_BIND_1"/>
    <property type="match status" value="1"/>
</dbReference>
<dbReference type="AlphaFoldDB" id="A0AAW2ZQY4"/>
<keyword evidence="1" id="KW-0547">Nucleotide-binding</keyword>
<dbReference type="Gene3D" id="3.40.50.300">
    <property type="entry name" value="P-loop containing nucleotide triphosphate hydrolases"/>
    <property type="match status" value="2"/>
</dbReference>
<dbReference type="InterPro" id="IPR014001">
    <property type="entry name" value="Helicase_ATP-bd"/>
</dbReference>
<keyword evidence="3 8" id="KW-0347">Helicase</keyword>
<dbReference type="PANTHER" id="PTHR47960">
    <property type="entry name" value="DEAD-BOX ATP-DEPENDENT RNA HELICASE 50"/>
    <property type="match status" value="1"/>
</dbReference>
<dbReference type="EMBL" id="JAOPGA020001777">
    <property type="protein sequence ID" value="KAL0491205.1"/>
    <property type="molecule type" value="Genomic_DNA"/>
</dbReference>
<gene>
    <name evidence="8" type="ORF">AKO1_002402</name>
</gene>
<feature type="domain" description="Helicase ATP-binding" evidence="6">
    <location>
        <begin position="95"/>
        <end position="286"/>
    </location>
</feature>
<dbReference type="SMART" id="SM00490">
    <property type="entry name" value="HELICc"/>
    <property type="match status" value="1"/>
</dbReference>
<feature type="compositionally biased region" description="Basic and acidic residues" evidence="5">
    <location>
        <begin position="534"/>
        <end position="546"/>
    </location>
</feature>
<evidence type="ECO:0000313" key="8">
    <source>
        <dbReference type="EMBL" id="KAL0491205.1"/>
    </source>
</evidence>
<dbReference type="GO" id="GO:0005524">
    <property type="term" value="F:ATP binding"/>
    <property type="evidence" value="ECO:0007669"/>
    <property type="project" value="UniProtKB-KW"/>
</dbReference>
<dbReference type="GO" id="GO:0004386">
    <property type="term" value="F:helicase activity"/>
    <property type="evidence" value="ECO:0007669"/>
    <property type="project" value="UniProtKB-KW"/>
</dbReference>
<dbReference type="SUPFAM" id="SSF52540">
    <property type="entry name" value="P-loop containing nucleoside triphosphate hydrolases"/>
    <property type="match status" value="1"/>
</dbReference>
<feature type="region of interest" description="Disordered" evidence="5">
    <location>
        <begin position="507"/>
        <end position="567"/>
    </location>
</feature>
<reference evidence="8 9" key="1">
    <citation type="submission" date="2024-03" db="EMBL/GenBank/DDBJ databases">
        <title>The Acrasis kona genome and developmental transcriptomes reveal deep origins of eukaryotic multicellular pathways.</title>
        <authorList>
            <person name="Sheikh S."/>
            <person name="Fu C.-J."/>
            <person name="Brown M.W."/>
            <person name="Baldauf S.L."/>
        </authorList>
    </citation>
    <scope>NUCLEOTIDE SEQUENCE [LARGE SCALE GENOMIC DNA]</scope>
    <source>
        <strain evidence="8 9">ATCC MYA-3509</strain>
    </source>
</reference>
<feature type="domain" description="Helicase C-terminal" evidence="7">
    <location>
        <begin position="320"/>
        <end position="475"/>
    </location>
</feature>
<keyword evidence="2" id="KW-0378">Hydrolase</keyword>
<dbReference type="InterPro" id="IPR011545">
    <property type="entry name" value="DEAD/DEAH_box_helicase_dom"/>
</dbReference>
<dbReference type="Pfam" id="PF00270">
    <property type="entry name" value="DEAD"/>
    <property type="match status" value="1"/>
</dbReference>
<evidence type="ECO:0000259" key="7">
    <source>
        <dbReference type="PROSITE" id="PS51194"/>
    </source>
</evidence>
<dbReference type="Pfam" id="PF00271">
    <property type="entry name" value="Helicase_C"/>
    <property type="match status" value="1"/>
</dbReference>
<evidence type="ECO:0000256" key="2">
    <source>
        <dbReference type="ARBA" id="ARBA00022801"/>
    </source>
</evidence>
<organism evidence="8 9">
    <name type="scientific">Acrasis kona</name>
    <dbReference type="NCBI Taxonomy" id="1008807"/>
    <lineage>
        <taxon>Eukaryota</taxon>
        <taxon>Discoba</taxon>
        <taxon>Heterolobosea</taxon>
        <taxon>Tetramitia</taxon>
        <taxon>Eutetramitia</taxon>
        <taxon>Acrasidae</taxon>
        <taxon>Acrasis</taxon>
    </lineage>
</organism>
<keyword evidence="9" id="KW-1185">Reference proteome</keyword>
<evidence type="ECO:0000313" key="9">
    <source>
        <dbReference type="Proteomes" id="UP001431209"/>
    </source>
</evidence>
<evidence type="ECO:0000256" key="3">
    <source>
        <dbReference type="ARBA" id="ARBA00022806"/>
    </source>
</evidence>
<dbReference type="SMART" id="SM00487">
    <property type="entry name" value="DEXDc"/>
    <property type="match status" value="1"/>
</dbReference>
<dbReference type="InterPro" id="IPR027417">
    <property type="entry name" value="P-loop_NTPase"/>
</dbReference>
<accession>A0AAW2ZQY4</accession>
<dbReference type="GO" id="GO:0016787">
    <property type="term" value="F:hydrolase activity"/>
    <property type="evidence" value="ECO:0007669"/>
    <property type="project" value="UniProtKB-KW"/>
</dbReference>
<dbReference type="GO" id="GO:0003676">
    <property type="term" value="F:nucleic acid binding"/>
    <property type="evidence" value="ECO:0007669"/>
    <property type="project" value="InterPro"/>
</dbReference>
<protein>
    <submittedName>
        <fullName evidence="8">DEAD-box ATP-dependent RNA helicase</fullName>
    </submittedName>
</protein>
<evidence type="ECO:0000256" key="5">
    <source>
        <dbReference type="SAM" id="MobiDB-lite"/>
    </source>
</evidence>
<evidence type="ECO:0000256" key="4">
    <source>
        <dbReference type="ARBA" id="ARBA00022840"/>
    </source>
</evidence>
<dbReference type="InterPro" id="IPR044742">
    <property type="entry name" value="DEAD/DEAH_RhlB"/>
</dbReference>
<proteinExistence type="predicted"/>